<dbReference type="Pfam" id="PF13440">
    <property type="entry name" value="Polysacc_synt_3"/>
    <property type="match status" value="1"/>
</dbReference>
<dbReference type="RefSeq" id="WP_076837122.1">
    <property type="nucleotide sequence ID" value="NZ_CP019434.1"/>
</dbReference>
<evidence type="ECO:0000256" key="4">
    <source>
        <dbReference type="ARBA" id="ARBA00022692"/>
    </source>
</evidence>
<feature type="transmembrane region" description="Helical" evidence="7">
    <location>
        <begin position="311"/>
        <end position="334"/>
    </location>
</feature>
<keyword evidence="4 7" id="KW-0812">Transmembrane</keyword>
<evidence type="ECO:0000256" key="6">
    <source>
        <dbReference type="ARBA" id="ARBA00023136"/>
    </source>
</evidence>
<dbReference type="AlphaFoldDB" id="A0A1P8UI23"/>
<evidence type="ECO:0000256" key="7">
    <source>
        <dbReference type="SAM" id="Phobius"/>
    </source>
</evidence>
<keyword evidence="6 7" id="KW-0472">Membrane</keyword>
<dbReference type="Proteomes" id="UP000243807">
    <property type="component" value="Chromosome"/>
</dbReference>
<dbReference type="InterPro" id="IPR050833">
    <property type="entry name" value="Poly_Biosynth_Transport"/>
</dbReference>
<dbReference type="PANTHER" id="PTHR30250">
    <property type="entry name" value="PST FAMILY PREDICTED COLANIC ACID TRANSPORTER"/>
    <property type="match status" value="1"/>
</dbReference>
<dbReference type="EMBL" id="CP019434">
    <property type="protein sequence ID" value="APZ43482.1"/>
    <property type="molecule type" value="Genomic_DNA"/>
</dbReference>
<evidence type="ECO:0000256" key="5">
    <source>
        <dbReference type="ARBA" id="ARBA00022989"/>
    </source>
</evidence>
<feature type="transmembrane region" description="Helical" evidence="7">
    <location>
        <begin position="56"/>
        <end position="81"/>
    </location>
</feature>
<evidence type="ECO:0000256" key="1">
    <source>
        <dbReference type="ARBA" id="ARBA00004651"/>
    </source>
</evidence>
<evidence type="ECO:0008006" key="10">
    <source>
        <dbReference type="Google" id="ProtNLM"/>
    </source>
</evidence>
<gene>
    <name evidence="8" type="ORF">BW247_10595</name>
</gene>
<dbReference type="OrthoDB" id="8538786at2"/>
<evidence type="ECO:0000256" key="2">
    <source>
        <dbReference type="ARBA" id="ARBA00007430"/>
    </source>
</evidence>
<feature type="transmembrane region" description="Helical" evidence="7">
    <location>
        <begin position="111"/>
        <end position="132"/>
    </location>
</feature>
<feature type="transmembrane region" description="Helical" evidence="7">
    <location>
        <begin position="144"/>
        <end position="163"/>
    </location>
</feature>
<accession>A0A1P8UI23</accession>
<organism evidence="8 9">
    <name type="scientific">Acidihalobacter ferrooxydans</name>
    <dbReference type="NCBI Taxonomy" id="1765967"/>
    <lineage>
        <taxon>Bacteria</taxon>
        <taxon>Pseudomonadati</taxon>
        <taxon>Pseudomonadota</taxon>
        <taxon>Gammaproteobacteria</taxon>
        <taxon>Chromatiales</taxon>
        <taxon>Ectothiorhodospiraceae</taxon>
        <taxon>Acidihalobacter</taxon>
    </lineage>
</organism>
<keyword evidence="3" id="KW-1003">Cell membrane</keyword>
<dbReference type="KEGG" id="afy:BW247_10595"/>
<dbReference type="STRING" id="1765967.BW247_10595"/>
<evidence type="ECO:0000256" key="3">
    <source>
        <dbReference type="ARBA" id="ARBA00022475"/>
    </source>
</evidence>
<feature type="transmembrane region" description="Helical" evidence="7">
    <location>
        <begin position="200"/>
        <end position="220"/>
    </location>
</feature>
<sequence length="367" mass="39808">MNWFGVRFPENFNAIPETGVDCGWQALRKQGTVAARTAFGAAWIIGWRFVNRFLGIISTLILVRLLVPADFGVVALAMGFVQGLQQLAELGTENAIIRADMPDRQLYNTGFTINVLRGFGVAVILLIIAVPAGHFFNSPHFTQVTFVAAAVSAISSLQNIGVVDYRRYMAFDKEFLLKLLPRLISVSTAISLAFVLRDYWALIIAILVSVVVDTLLSYVLHPYRPGLTLAGWPRMASYSTLLWLSNIAGLLGGLGTKSTITKMTNVGALGLFEVAHEVAQLPSSELVGPLTRAMFSGLSEVRTQADRGASLLIKMMTTMNLVVMPLGVGLSLVAEPAIRLAFGEKWLGAVPLLQVLALGARSQFSVR</sequence>
<dbReference type="PANTHER" id="PTHR30250:SF10">
    <property type="entry name" value="LIPOPOLYSACCHARIDE BIOSYNTHESIS PROTEIN WZXC"/>
    <property type="match status" value="1"/>
</dbReference>
<proteinExistence type="inferred from homology"/>
<comment type="similarity">
    <text evidence="2">Belongs to the polysaccharide synthase family.</text>
</comment>
<evidence type="ECO:0000313" key="8">
    <source>
        <dbReference type="EMBL" id="APZ43482.1"/>
    </source>
</evidence>
<comment type="subcellular location">
    <subcellularLocation>
        <location evidence="1">Cell membrane</location>
        <topology evidence="1">Multi-pass membrane protein</topology>
    </subcellularLocation>
</comment>
<keyword evidence="9" id="KW-1185">Reference proteome</keyword>
<evidence type="ECO:0000313" key="9">
    <source>
        <dbReference type="Proteomes" id="UP000243807"/>
    </source>
</evidence>
<keyword evidence="5 7" id="KW-1133">Transmembrane helix</keyword>
<protein>
    <recommendedName>
        <fullName evidence="10">Lipopolysaccharide biosynthesis protein</fullName>
    </recommendedName>
</protein>
<name>A0A1P8UI23_9GAMM</name>
<dbReference type="GO" id="GO:0005886">
    <property type="term" value="C:plasma membrane"/>
    <property type="evidence" value="ECO:0007669"/>
    <property type="project" value="UniProtKB-SubCell"/>
</dbReference>
<reference evidence="8 9" key="1">
    <citation type="submission" date="2017-01" db="EMBL/GenBank/DDBJ databases">
        <title>Draft sequence of Acidihalobacter ferrooxidans strain DSM 14175 (strain V8).</title>
        <authorList>
            <person name="Khaleque H.N."/>
            <person name="Ramsay J.P."/>
            <person name="Murphy R.J.T."/>
            <person name="Kaksonen A.H."/>
            <person name="Boxall N.J."/>
            <person name="Watkin E.L.J."/>
        </authorList>
    </citation>
    <scope>NUCLEOTIDE SEQUENCE [LARGE SCALE GENOMIC DNA]</scope>
    <source>
        <strain evidence="8 9">V8</strain>
    </source>
</reference>